<reference evidence="1 2" key="1">
    <citation type="submission" date="2023-12" db="EMBL/GenBank/DDBJ databases">
        <title>Pseudomonas sp. T5W1.</title>
        <authorList>
            <person name="Maltman C."/>
        </authorList>
    </citation>
    <scope>NUCLEOTIDE SEQUENCE [LARGE SCALE GENOMIC DNA]</scope>
    <source>
        <strain evidence="1 2">T5W1</strain>
    </source>
</reference>
<sequence>MSDITVSIQLDSKQANAYLKFLINQYEQAMADCWYSDQYRHTPEGLRGRKVLADHPHIAGISRTARELKKQLSQQGVQA</sequence>
<comment type="caution">
    <text evidence="1">The sequence shown here is derived from an EMBL/GenBank/DDBJ whole genome shotgun (WGS) entry which is preliminary data.</text>
</comment>
<dbReference type="RefSeq" id="WP_322949098.1">
    <property type="nucleotide sequence ID" value="NZ_JAYEET010000034.1"/>
</dbReference>
<organism evidence="1 2">
    <name type="scientific">Pseudomonas spirodelae</name>
    <dbReference type="NCBI Taxonomy" id="3101751"/>
    <lineage>
        <taxon>Bacteria</taxon>
        <taxon>Pseudomonadati</taxon>
        <taxon>Pseudomonadota</taxon>
        <taxon>Gammaproteobacteria</taxon>
        <taxon>Pseudomonadales</taxon>
        <taxon>Pseudomonadaceae</taxon>
        <taxon>Pseudomonas</taxon>
    </lineage>
</organism>
<evidence type="ECO:0000313" key="2">
    <source>
        <dbReference type="Proteomes" id="UP001292571"/>
    </source>
</evidence>
<dbReference type="EMBL" id="JAYEET010000034">
    <property type="protein sequence ID" value="MEA1606130.1"/>
    <property type="molecule type" value="Genomic_DNA"/>
</dbReference>
<accession>A0ABU5P8Y5</accession>
<keyword evidence="2" id="KW-1185">Reference proteome</keyword>
<gene>
    <name evidence="1" type="ORF">SOP97_09935</name>
</gene>
<proteinExistence type="predicted"/>
<name>A0ABU5P8Y5_9PSED</name>
<dbReference type="Proteomes" id="UP001292571">
    <property type="component" value="Unassembled WGS sequence"/>
</dbReference>
<evidence type="ECO:0000313" key="1">
    <source>
        <dbReference type="EMBL" id="MEA1606130.1"/>
    </source>
</evidence>
<protein>
    <submittedName>
        <fullName evidence="1">Uncharacterized protein</fullName>
    </submittedName>
</protein>